<dbReference type="AlphaFoldDB" id="A0A2G9RRH3"/>
<dbReference type="Gene3D" id="3.20.20.80">
    <property type="entry name" value="Glycosidases"/>
    <property type="match status" value="1"/>
</dbReference>
<dbReference type="PANTHER" id="PTHR10353">
    <property type="entry name" value="GLYCOSYL HYDROLASE"/>
    <property type="match status" value="1"/>
</dbReference>
<evidence type="ECO:0000256" key="1">
    <source>
        <dbReference type="RuleBase" id="RU003690"/>
    </source>
</evidence>
<evidence type="ECO:0008006" key="3">
    <source>
        <dbReference type="Google" id="ProtNLM"/>
    </source>
</evidence>
<dbReference type="InterPro" id="IPR017853">
    <property type="entry name" value="GH"/>
</dbReference>
<dbReference type="PANTHER" id="PTHR10353:SF38">
    <property type="entry name" value="LACTASE_PHLORIZIN HYDROLASE"/>
    <property type="match status" value="1"/>
</dbReference>
<protein>
    <recommendedName>
        <fullName evidence="3">Lactase</fullName>
    </recommendedName>
</protein>
<feature type="non-terminal residue" evidence="2">
    <location>
        <position position="152"/>
    </location>
</feature>
<comment type="similarity">
    <text evidence="1">Belongs to the glycosyl hydrolase 1 family.</text>
</comment>
<dbReference type="InterPro" id="IPR001360">
    <property type="entry name" value="Glyco_hydro_1"/>
</dbReference>
<dbReference type="GO" id="GO:0000016">
    <property type="term" value="F:lactase activity"/>
    <property type="evidence" value="ECO:0007669"/>
    <property type="project" value="TreeGrafter"/>
</dbReference>
<reference evidence="2" key="1">
    <citation type="submission" date="2017-08" db="EMBL/GenBank/DDBJ databases">
        <title>Assembly of the North American Bullfrog Genome.</title>
        <authorList>
            <person name="Warren R.L."/>
            <person name="Vandervalk B.P."/>
            <person name="Kucuk E."/>
            <person name="Birol I."/>
            <person name="Helbing C."/>
            <person name="Pandoh P."/>
            <person name="Behsaz B."/>
            <person name="Mohamadi H."/>
            <person name="Chu J."/>
            <person name="Jackman S."/>
            <person name="Hammond S.A."/>
            <person name="Veldhoen N."/>
            <person name="Kirk H."/>
            <person name="Zhao Y."/>
            <person name="Coope R."/>
            <person name="Pleasance S."/>
            <person name="Moore R."/>
            <person name="Holt R."/>
        </authorList>
    </citation>
    <scope>NUCLEOTIDE SEQUENCE</scope>
    <source>
        <strain evidence="2">Bruno</strain>
        <tissue evidence="2">Liver</tissue>
    </source>
</reference>
<name>A0A2G9RRH3_AQUCT</name>
<evidence type="ECO:0000313" key="2">
    <source>
        <dbReference type="EMBL" id="PIO30498.1"/>
    </source>
</evidence>
<proteinExistence type="inferred from homology"/>
<dbReference type="GO" id="GO:0005975">
    <property type="term" value="P:carbohydrate metabolic process"/>
    <property type="evidence" value="ECO:0007669"/>
    <property type="project" value="InterPro"/>
</dbReference>
<dbReference type="EMBL" id="KV936617">
    <property type="protein sequence ID" value="PIO30498.1"/>
    <property type="molecule type" value="Genomic_DNA"/>
</dbReference>
<dbReference type="SUPFAM" id="SSF51445">
    <property type="entry name" value="(Trans)glycosidases"/>
    <property type="match status" value="1"/>
</dbReference>
<sequence length="152" mass="17514">MYFSLCHFYQIWPSVFFSVTIYHWDLPQALQDVGGWENETIVASFRDYADLLFQRLGDKVKFWITLNEPYIIANLGHGYGTAAPGINTRPGRAPYIVGHNLIKAHAEAWHLYNTTYRPKQGGVISITISSDWAEPRNPYKQEDVEAARRYMA</sequence>
<organism evidence="2">
    <name type="scientific">Aquarana catesbeiana</name>
    <name type="common">American bullfrog</name>
    <name type="synonym">Rana catesbeiana</name>
    <dbReference type="NCBI Taxonomy" id="8400"/>
    <lineage>
        <taxon>Eukaryota</taxon>
        <taxon>Metazoa</taxon>
        <taxon>Chordata</taxon>
        <taxon>Craniata</taxon>
        <taxon>Vertebrata</taxon>
        <taxon>Euteleostomi</taxon>
        <taxon>Amphibia</taxon>
        <taxon>Batrachia</taxon>
        <taxon>Anura</taxon>
        <taxon>Neobatrachia</taxon>
        <taxon>Ranoidea</taxon>
        <taxon>Ranidae</taxon>
        <taxon>Aquarana</taxon>
    </lineage>
</organism>
<dbReference type="OrthoDB" id="65569at2759"/>
<accession>A0A2G9RRH3</accession>
<dbReference type="Pfam" id="PF00232">
    <property type="entry name" value="Glyco_hydro_1"/>
    <property type="match status" value="1"/>
</dbReference>
<gene>
    <name evidence="2" type="ORF">AB205_0135670</name>
</gene>